<dbReference type="EMBL" id="JANPWB010000008">
    <property type="protein sequence ID" value="KAJ1160732.1"/>
    <property type="molecule type" value="Genomic_DNA"/>
</dbReference>
<organism evidence="2 3">
    <name type="scientific">Pleurodeles waltl</name>
    <name type="common">Iberian ribbed newt</name>
    <dbReference type="NCBI Taxonomy" id="8319"/>
    <lineage>
        <taxon>Eukaryota</taxon>
        <taxon>Metazoa</taxon>
        <taxon>Chordata</taxon>
        <taxon>Craniata</taxon>
        <taxon>Vertebrata</taxon>
        <taxon>Euteleostomi</taxon>
        <taxon>Amphibia</taxon>
        <taxon>Batrachia</taxon>
        <taxon>Caudata</taxon>
        <taxon>Salamandroidea</taxon>
        <taxon>Salamandridae</taxon>
        <taxon>Pleurodelinae</taxon>
        <taxon>Pleurodeles</taxon>
    </lineage>
</organism>
<gene>
    <name evidence="2" type="ORF">NDU88_001225</name>
</gene>
<keyword evidence="3" id="KW-1185">Reference proteome</keyword>
<feature type="compositionally biased region" description="Basic and acidic residues" evidence="1">
    <location>
        <begin position="53"/>
        <end position="70"/>
    </location>
</feature>
<reference evidence="2" key="1">
    <citation type="journal article" date="2022" name="bioRxiv">
        <title>Sequencing and chromosome-scale assembly of the giantPleurodeles waltlgenome.</title>
        <authorList>
            <person name="Brown T."/>
            <person name="Elewa A."/>
            <person name="Iarovenko S."/>
            <person name="Subramanian E."/>
            <person name="Araus A.J."/>
            <person name="Petzold A."/>
            <person name="Susuki M."/>
            <person name="Suzuki K.-i.T."/>
            <person name="Hayashi T."/>
            <person name="Toyoda A."/>
            <person name="Oliveira C."/>
            <person name="Osipova E."/>
            <person name="Leigh N.D."/>
            <person name="Simon A."/>
            <person name="Yun M.H."/>
        </authorList>
    </citation>
    <scope>NUCLEOTIDE SEQUENCE</scope>
    <source>
        <strain evidence="2">20211129_DDA</strain>
        <tissue evidence="2">Liver</tissue>
    </source>
</reference>
<evidence type="ECO:0000256" key="1">
    <source>
        <dbReference type="SAM" id="MobiDB-lite"/>
    </source>
</evidence>
<dbReference type="AlphaFoldDB" id="A0AAV7S9V2"/>
<feature type="region of interest" description="Disordered" evidence="1">
    <location>
        <begin position="1"/>
        <end position="22"/>
    </location>
</feature>
<evidence type="ECO:0000313" key="2">
    <source>
        <dbReference type="EMBL" id="KAJ1160732.1"/>
    </source>
</evidence>
<accession>A0AAV7S9V2</accession>
<dbReference type="Proteomes" id="UP001066276">
    <property type="component" value="Chromosome 4_2"/>
</dbReference>
<name>A0AAV7S9V2_PLEWA</name>
<comment type="caution">
    <text evidence="2">The sequence shown here is derived from an EMBL/GenBank/DDBJ whole genome shotgun (WGS) entry which is preliminary data.</text>
</comment>
<feature type="region of interest" description="Disordered" evidence="1">
    <location>
        <begin position="53"/>
        <end position="76"/>
    </location>
</feature>
<protein>
    <submittedName>
        <fullName evidence="2">Uncharacterized protein</fullName>
    </submittedName>
</protein>
<proteinExistence type="predicted"/>
<evidence type="ECO:0000313" key="3">
    <source>
        <dbReference type="Proteomes" id="UP001066276"/>
    </source>
</evidence>
<sequence>METRPSDARAAGDEEGPGPETAELFVVRTVRSNSSLSHRGRWLSVQMRARHRSFDAGGEKDVSGITRDRGQLQTLI</sequence>
<feature type="compositionally biased region" description="Basic and acidic residues" evidence="1">
    <location>
        <begin position="1"/>
        <end position="12"/>
    </location>
</feature>